<dbReference type="EMBL" id="FNRF01000001">
    <property type="protein sequence ID" value="SEA03074.1"/>
    <property type="molecule type" value="Genomic_DNA"/>
</dbReference>
<dbReference type="AlphaFoldDB" id="A0A1H3XWU5"/>
<reference evidence="2 3" key="1">
    <citation type="submission" date="2016-10" db="EMBL/GenBank/DDBJ databases">
        <authorList>
            <person name="de Groot N.N."/>
        </authorList>
    </citation>
    <scope>NUCLEOTIDE SEQUENCE [LARGE SCALE GENOMIC DNA]</scope>
    <source>
        <strain evidence="2 3">D31d</strain>
    </source>
</reference>
<organism evidence="2 3">
    <name type="scientific">Xylanibacter ruminicola</name>
    <name type="common">Prevotella ruminicola</name>
    <dbReference type="NCBI Taxonomy" id="839"/>
    <lineage>
        <taxon>Bacteria</taxon>
        <taxon>Pseudomonadati</taxon>
        <taxon>Bacteroidota</taxon>
        <taxon>Bacteroidia</taxon>
        <taxon>Bacteroidales</taxon>
        <taxon>Prevotellaceae</taxon>
        <taxon>Xylanibacter</taxon>
    </lineage>
</organism>
<feature type="signal peptide" evidence="1">
    <location>
        <begin position="1"/>
        <end position="20"/>
    </location>
</feature>
<sequence length="224" mass="25032">MRRMFICLMVLAIGFSPARAIDFPNDFPTIEALISLHKMIKGEEDAARDKIAVSFGEQSLVTKGANKFNDARTTLDSKLSNGYSYVLLAASLSYTASSMYKLIQEYSEFAQLSVQYSTKKPMVAWYFTEANLACSREIKNIKALYLTMTASGLNVMKASMDEKLNLVNSIKTSIDTMRGIIDSAYCWASIVAVGGFHYDYIWDILNSEVTDEIATGLINQWNKV</sequence>
<feature type="chain" id="PRO_5010384311" evidence="1">
    <location>
        <begin position="21"/>
        <end position="224"/>
    </location>
</feature>
<evidence type="ECO:0000256" key="1">
    <source>
        <dbReference type="SAM" id="SignalP"/>
    </source>
</evidence>
<keyword evidence="1" id="KW-0732">Signal</keyword>
<name>A0A1H3XWU5_XYLRU</name>
<dbReference type="OrthoDB" id="1026294at2"/>
<evidence type="ECO:0000313" key="2">
    <source>
        <dbReference type="EMBL" id="SEA03074.1"/>
    </source>
</evidence>
<evidence type="ECO:0000313" key="3">
    <source>
        <dbReference type="Proteomes" id="UP000182257"/>
    </source>
</evidence>
<dbReference type="Proteomes" id="UP000182257">
    <property type="component" value="Unassembled WGS sequence"/>
</dbReference>
<protein>
    <submittedName>
        <fullName evidence="2">Uncharacterized protein</fullName>
    </submittedName>
</protein>
<gene>
    <name evidence="2" type="ORF">SAMN05216462_0371</name>
</gene>
<proteinExistence type="predicted"/>
<accession>A0A1H3XWU5</accession>